<keyword evidence="2" id="KW-1185">Reference proteome</keyword>
<name>A0A0D2HZ05_CLAB1</name>
<organism evidence="1 2">
    <name type="scientific">Cladophialophora bantiana (strain ATCC 10958 / CBS 173.52 / CDC B-1940 / NIH 8579)</name>
    <name type="common">Xylohypha bantiana</name>
    <dbReference type="NCBI Taxonomy" id="1442370"/>
    <lineage>
        <taxon>Eukaryota</taxon>
        <taxon>Fungi</taxon>
        <taxon>Dikarya</taxon>
        <taxon>Ascomycota</taxon>
        <taxon>Pezizomycotina</taxon>
        <taxon>Eurotiomycetes</taxon>
        <taxon>Chaetothyriomycetidae</taxon>
        <taxon>Chaetothyriales</taxon>
        <taxon>Herpotrichiellaceae</taxon>
        <taxon>Cladophialophora</taxon>
    </lineage>
</organism>
<dbReference type="HOGENOM" id="CLU_2454532_0_0_1"/>
<protein>
    <submittedName>
        <fullName evidence="1">Uncharacterized protein</fullName>
    </submittedName>
</protein>
<dbReference type="Proteomes" id="UP000053789">
    <property type="component" value="Unassembled WGS sequence"/>
</dbReference>
<dbReference type="GeneID" id="27693297"/>
<reference evidence="1" key="1">
    <citation type="submission" date="2015-01" db="EMBL/GenBank/DDBJ databases">
        <title>The Genome Sequence of Cladophialophora bantiana CBS 173.52.</title>
        <authorList>
            <consortium name="The Broad Institute Genomics Platform"/>
            <person name="Cuomo C."/>
            <person name="de Hoog S."/>
            <person name="Gorbushina A."/>
            <person name="Stielow B."/>
            <person name="Teixiera M."/>
            <person name="Abouelleil A."/>
            <person name="Chapman S.B."/>
            <person name="Priest M."/>
            <person name="Young S.K."/>
            <person name="Wortman J."/>
            <person name="Nusbaum C."/>
            <person name="Birren B."/>
        </authorList>
    </citation>
    <scope>NUCLEOTIDE SEQUENCE [LARGE SCALE GENOMIC DNA]</scope>
    <source>
        <strain evidence="1">CBS 173.52</strain>
    </source>
</reference>
<proteinExistence type="predicted"/>
<dbReference type="AlphaFoldDB" id="A0A0D2HZ05"/>
<dbReference type="VEuPathDB" id="FungiDB:Z519_00369"/>
<evidence type="ECO:0000313" key="1">
    <source>
        <dbReference type="EMBL" id="KIW98708.1"/>
    </source>
</evidence>
<sequence length="89" mass="9324">MAIKQEIKQETTSRASILTGALGQIVECSAILAALSSAAINTVAKRIQGTISQAEAICTTPLSIGTLSSISKGVEIALRFQLKSETQVY</sequence>
<accession>A0A0D2HZ05</accession>
<gene>
    <name evidence="1" type="ORF">Z519_00369</name>
</gene>
<evidence type="ECO:0000313" key="2">
    <source>
        <dbReference type="Proteomes" id="UP000053789"/>
    </source>
</evidence>
<dbReference type="EMBL" id="KN846980">
    <property type="protein sequence ID" value="KIW98708.1"/>
    <property type="molecule type" value="Genomic_DNA"/>
</dbReference>
<dbReference type="RefSeq" id="XP_016625377.1">
    <property type="nucleotide sequence ID" value="XM_016758128.1"/>
</dbReference>